<dbReference type="RefSeq" id="WP_234967730.1">
    <property type="nucleotide sequence ID" value="NZ_FTPS01000001.1"/>
</dbReference>
<dbReference type="Gene3D" id="3.40.30.10">
    <property type="entry name" value="Glutaredoxin"/>
    <property type="match status" value="1"/>
</dbReference>
<organism evidence="4 5">
    <name type="scientific">Pontibaca methylaminivorans</name>
    <dbReference type="NCBI Taxonomy" id="515897"/>
    <lineage>
        <taxon>Bacteria</taxon>
        <taxon>Pseudomonadati</taxon>
        <taxon>Pseudomonadota</taxon>
        <taxon>Alphaproteobacteria</taxon>
        <taxon>Rhodobacterales</taxon>
        <taxon>Roseobacteraceae</taxon>
        <taxon>Pontibaca</taxon>
    </lineage>
</organism>
<dbReference type="Pfam" id="PF13462">
    <property type="entry name" value="Thioredoxin_4"/>
    <property type="match status" value="1"/>
</dbReference>
<dbReference type="EMBL" id="FTPS01000001">
    <property type="protein sequence ID" value="SIT82165.1"/>
    <property type="molecule type" value="Genomic_DNA"/>
</dbReference>
<accession>A0A1R3WWV0</accession>
<keyword evidence="4" id="KW-0413">Isomerase</keyword>
<dbReference type="PROSITE" id="PS51352">
    <property type="entry name" value="THIOREDOXIN_2"/>
    <property type="match status" value="1"/>
</dbReference>
<gene>
    <name evidence="4" type="ORF">SAMN05421849_1630</name>
</gene>
<dbReference type="AlphaFoldDB" id="A0A1R3WWV0"/>
<feature type="region of interest" description="Disordered" evidence="2">
    <location>
        <begin position="37"/>
        <end position="75"/>
    </location>
</feature>
<evidence type="ECO:0000256" key="2">
    <source>
        <dbReference type="SAM" id="MobiDB-lite"/>
    </source>
</evidence>
<feature type="domain" description="Thioredoxin" evidence="3">
    <location>
        <begin position="55"/>
        <end position="254"/>
    </location>
</feature>
<comment type="function">
    <text evidence="1">May be required for disulfide bond formation in some proteins.</text>
</comment>
<evidence type="ECO:0000313" key="5">
    <source>
        <dbReference type="Proteomes" id="UP000192455"/>
    </source>
</evidence>
<name>A0A1R3WWV0_9RHOB</name>
<keyword evidence="5" id="KW-1185">Reference proteome</keyword>
<dbReference type="STRING" id="515897.SAMN05421849_1630"/>
<feature type="compositionally biased region" description="Low complexity" evidence="2">
    <location>
        <begin position="37"/>
        <end position="54"/>
    </location>
</feature>
<dbReference type="SUPFAM" id="SSF52833">
    <property type="entry name" value="Thioredoxin-like"/>
    <property type="match status" value="1"/>
</dbReference>
<proteinExistence type="predicted"/>
<dbReference type="Proteomes" id="UP000192455">
    <property type="component" value="Unassembled WGS sequence"/>
</dbReference>
<feature type="compositionally biased region" description="Low complexity" evidence="2">
    <location>
        <begin position="62"/>
        <end position="72"/>
    </location>
</feature>
<dbReference type="InterPro" id="IPR013766">
    <property type="entry name" value="Thioredoxin_domain"/>
</dbReference>
<evidence type="ECO:0000313" key="4">
    <source>
        <dbReference type="EMBL" id="SIT82165.1"/>
    </source>
</evidence>
<protein>
    <submittedName>
        <fullName evidence="4">Protein-disulfide isomerase</fullName>
    </submittedName>
</protein>
<sequence>MKRMTAVIVTGALLALGGYLALSPKAGEEPALIGAAMAQEEAAESEAGATAAEDPATEETAADQAQEETAAGDSSAQIHEMVLGAEDAPVEVIEYASYTCPHCAAFTQGPFKQIKENYIDTGKVRWIHREVYFDRFGLWASMVARCGGEDKFFGINDLIFEKQDEWVPAPGPDEVMNAFAVDQLRKIGRVAGLDDAQLEACLQDGDKAQALVEWYDDNRDRDEIESTPSFVVNGTLVSNQSYEDFARLLDSELEKAGE</sequence>
<dbReference type="GO" id="GO:0016853">
    <property type="term" value="F:isomerase activity"/>
    <property type="evidence" value="ECO:0007669"/>
    <property type="project" value="UniProtKB-KW"/>
</dbReference>
<dbReference type="InterPro" id="IPR012336">
    <property type="entry name" value="Thioredoxin-like_fold"/>
</dbReference>
<evidence type="ECO:0000256" key="1">
    <source>
        <dbReference type="ARBA" id="ARBA00003565"/>
    </source>
</evidence>
<reference evidence="4 5" key="1">
    <citation type="submission" date="2017-01" db="EMBL/GenBank/DDBJ databases">
        <authorList>
            <person name="Mah S.A."/>
            <person name="Swanson W.J."/>
            <person name="Moy G.W."/>
            <person name="Vacquier V.D."/>
        </authorList>
    </citation>
    <scope>NUCLEOTIDE SEQUENCE [LARGE SCALE GENOMIC DNA]</scope>
    <source>
        <strain evidence="4 5">DSM 21219</strain>
    </source>
</reference>
<dbReference type="InterPro" id="IPR036249">
    <property type="entry name" value="Thioredoxin-like_sf"/>
</dbReference>
<evidence type="ECO:0000259" key="3">
    <source>
        <dbReference type="PROSITE" id="PS51352"/>
    </source>
</evidence>